<accession>A0A6A5HCX0</accession>
<feature type="region of interest" description="Disordered" evidence="1">
    <location>
        <begin position="813"/>
        <end position="856"/>
    </location>
</feature>
<reference evidence="4 5" key="1">
    <citation type="submission" date="2019-12" db="EMBL/GenBank/DDBJ databases">
        <title>Chromosome-level assembly of the Caenorhabditis remanei genome.</title>
        <authorList>
            <person name="Teterina A.A."/>
            <person name="Willis J.H."/>
            <person name="Phillips P.C."/>
        </authorList>
    </citation>
    <scope>NUCLEOTIDE SEQUENCE [LARGE SCALE GENOMIC DNA]</scope>
    <source>
        <strain evidence="4 5">PX506</strain>
        <tissue evidence="4">Whole organism</tissue>
    </source>
</reference>
<dbReference type="RefSeq" id="XP_003117046.2">
    <property type="nucleotide sequence ID" value="XM_003116998.2"/>
</dbReference>
<evidence type="ECO:0008006" key="6">
    <source>
        <dbReference type="Google" id="ProtNLM"/>
    </source>
</evidence>
<keyword evidence="3" id="KW-0732">Signal</keyword>
<evidence type="ECO:0000313" key="5">
    <source>
        <dbReference type="Proteomes" id="UP000483820"/>
    </source>
</evidence>
<evidence type="ECO:0000256" key="3">
    <source>
        <dbReference type="SAM" id="SignalP"/>
    </source>
</evidence>
<dbReference type="CTD" id="9820800"/>
<dbReference type="EMBL" id="WUAV01000002">
    <property type="protein sequence ID" value="KAF1765007.1"/>
    <property type="molecule type" value="Genomic_DNA"/>
</dbReference>
<evidence type="ECO:0000256" key="2">
    <source>
        <dbReference type="SAM" id="Phobius"/>
    </source>
</evidence>
<feature type="chain" id="PRO_5025563433" description="Domain of unknown function WSN domain-containing protein" evidence="3">
    <location>
        <begin position="21"/>
        <end position="856"/>
    </location>
</feature>
<keyword evidence="2" id="KW-1133">Transmembrane helix</keyword>
<keyword evidence="2" id="KW-0472">Membrane</keyword>
<sequence length="856" mass="97499">MKVWKLLFIGILAVPCYLNALSTTDNPPVSIIGKEGSFSRISEMIGAYARVSIGLYILGELIEPSSPNLAIAGYMNINETIVDAWLRVDGKEAVTVVNGITRAAGNGTKGIQVDDYLDRITAFEKIFTEIVNGPPIPSNSELERMGQIIDGFKQASDVSIARLTSLEKEIKAAMEMSYVNFSVSTEIDEFRRVNKIAIYAMEQYPGEVKSVTEKLKKFDGILNFTDIYGPIQKRITKYDEYLTQSNTNLNISNLATVQKIFSKSSDYQVASKIAESLKTLTLLDETSSLGRIWAEVFKNDFTELEVLKQDLDSPLLKNTLNKGEDLEVLKKVMNPIFDIGKIVSGFWTDSDAIFRDIDFKEQANIIQQLLTNMAEVSNLEKSVAAVSSMLKLKNISKELDDFKTNYDKINLDGFLKQSQIVDKLNETHKYAYEVNIHIPHWISVVEEAERTKSLNNYKEASNSDKYEKFKNDHPLSTILANYGEAVKDIRITFSSNINFPNSQVNAMFAMATSLNKTMEENEKSLAEVKAALNFIKISQKGENCAHFVSKIGTLEKIMDEKRKQLDTEREKLKDSPDAEFYKEVVKLNRGFNVKAKLVAGSNLFKIFDKIVRDTKFDNFFEAGDVLYKKIQEVPFSNKNRFKLILKMKKLQTIKSRYEELKQEILLRKHRYNNVPMENLIQLRWLIENLYELPNPELKVEEWKQFAGLESLKNNTSGGNELANFEKAIEGISDLDFAEYQKNVPNTYANLRALIRFHNAILATEKVSSKTFWDWNHQWIEIVGFVAITLILNALAYGGAALYIRKKNVTPEELAKRKERKKLEEKEESEEKAKNKTDPNSKAKEKKGTTTNVKARR</sequence>
<proteinExistence type="predicted"/>
<organism evidence="4 5">
    <name type="scientific">Caenorhabditis remanei</name>
    <name type="common">Caenorhabditis vulgaris</name>
    <dbReference type="NCBI Taxonomy" id="31234"/>
    <lineage>
        <taxon>Eukaryota</taxon>
        <taxon>Metazoa</taxon>
        <taxon>Ecdysozoa</taxon>
        <taxon>Nematoda</taxon>
        <taxon>Chromadorea</taxon>
        <taxon>Rhabditida</taxon>
        <taxon>Rhabditina</taxon>
        <taxon>Rhabditomorpha</taxon>
        <taxon>Rhabditoidea</taxon>
        <taxon>Rhabditidae</taxon>
        <taxon>Peloderinae</taxon>
        <taxon>Caenorhabditis</taxon>
    </lineage>
</organism>
<keyword evidence="2" id="KW-0812">Transmembrane</keyword>
<name>A0A6A5HCX0_CAERE</name>
<gene>
    <name evidence="4" type="ORF">GCK72_004958</name>
</gene>
<protein>
    <recommendedName>
        <fullName evidence="6">Domain of unknown function WSN domain-containing protein</fullName>
    </recommendedName>
</protein>
<feature type="compositionally biased region" description="Basic and acidic residues" evidence="1">
    <location>
        <begin position="813"/>
        <end position="847"/>
    </location>
</feature>
<evidence type="ECO:0000256" key="1">
    <source>
        <dbReference type="SAM" id="MobiDB-lite"/>
    </source>
</evidence>
<comment type="caution">
    <text evidence="4">The sequence shown here is derived from an EMBL/GenBank/DDBJ whole genome shotgun (WGS) entry which is preliminary data.</text>
</comment>
<dbReference type="GeneID" id="9820800"/>
<feature type="transmembrane region" description="Helical" evidence="2">
    <location>
        <begin position="778"/>
        <end position="803"/>
    </location>
</feature>
<dbReference type="Proteomes" id="UP000483820">
    <property type="component" value="Chromosome II"/>
</dbReference>
<feature type="signal peptide" evidence="3">
    <location>
        <begin position="1"/>
        <end position="20"/>
    </location>
</feature>
<evidence type="ECO:0000313" key="4">
    <source>
        <dbReference type="EMBL" id="KAF1765007.1"/>
    </source>
</evidence>
<dbReference type="KEGG" id="crq:GCK72_004958"/>
<dbReference type="AlphaFoldDB" id="A0A6A5HCX0"/>